<dbReference type="OrthoDB" id="291007at2759"/>
<dbReference type="STRING" id="1051891.A0A0C3QK50"/>
<accession>A0A0C3QK50</accession>
<dbReference type="AlphaFoldDB" id="A0A0C3QK50"/>
<feature type="region of interest" description="Disordered" evidence="1">
    <location>
        <begin position="209"/>
        <end position="266"/>
    </location>
</feature>
<protein>
    <submittedName>
        <fullName evidence="2">Uncharacterized protein</fullName>
    </submittedName>
</protein>
<feature type="region of interest" description="Disordered" evidence="1">
    <location>
        <begin position="548"/>
        <end position="572"/>
    </location>
</feature>
<proteinExistence type="predicted"/>
<dbReference type="HOGENOM" id="CLU_345192_0_0_1"/>
<name>A0A0C3QK50_9AGAM</name>
<gene>
    <name evidence="2" type="ORF">M407DRAFT_4299</name>
</gene>
<feature type="region of interest" description="Disordered" evidence="1">
    <location>
        <begin position="158"/>
        <end position="178"/>
    </location>
</feature>
<reference evidence="2 3" key="1">
    <citation type="submission" date="2014-04" db="EMBL/GenBank/DDBJ databases">
        <authorList>
            <consortium name="DOE Joint Genome Institute"/>
            <person name="Kuo A."/>
            <person name="Girlanda M."/>
            <person name="Perotto S."/>
            <person name="Kohler A."/>
            <person name="Nagy L.G."/>
            <person name="Floudas D."/>
            <person name="Copeland A."/>
            <person name="Barry K.W."/>
            <person name="Cichocki N."/>
            <person name="Veneault-Fourrey C."/>
            <person name="LaButti K."/>
            <person name="Lindquist E.A."/>
            <person name="Lipzen A."/>
            <person name="Lundell T."/>
            <person name="Morin E."/>
            <person name="Murat C."/>
            <person name="Sun H."/>
            <person name="Tunlid A."/>
            <person name="Henrissat B."/>
            <person name="Grigoriev I.V."/>
            <person name="Hibbett D.S."/>
            <person name="Martin F."/>
            <person name="Nordberg H.P."/>
            <person name="Cantor M.N."/>
            <person name="Hua S.X."/>
        </authorList>
    </citation>
    <scope>NUCLEOTIDE SEQUENCE [LARGE SCALE GENOMIC DNA]</scope>
    <source>
        <strain evidence="2 3">MUT 4182</strain>
    </source>
</reference>
<dbReference type="EMBL" id="KN822952">
    <property type="protein sequence ID" value="KIO32805.1"/>
    <property type="molecule type" value="Genomic_DNA"/>
</dbReference>
<evidence type="ECO:0000313" key="3">
    <source>
        <dbReference type="Proteomes" id="UP000054248"/>
    </source>
</evidence>
<evidence type="ECO:0000313" key="2">
    <source>
        <dbReference type="EMBL" id="KIO32805.1"/>
    </source>
</evidence>
<sequence>MAPAGRRHGWVAVARIFSPPVITHVVGGAMDGDQISSGRVLSESLDGAARAVADAMSSRRSRMSSVFSISSSVINPHKGWLTKSGRCRMIVGAIPRMSQAQDIWRLARSGLRLTRQASMTGISNSELLGCETRRSEGFGLSASELGLQIWNEENKALTNRARSHPRSTPDLEPSLRSSAKLARTVHAPRESVYLALYFATEKQPLQVMPSPSPLYNTTAQFEDPSSNTDLSPMSGTPTVTAPAPSGQPPSTAKALASSNDGEKNPDPIIQIYQKLNQLFGNKEKQIFTMESPGRILDMGSYSYKESTGLEAQISDHRIRHYLGLLDIESSAEALLRAKEALRASKMRSVDDTEDIYPVQLSPASWGNYLTTDFEPVDLLMDQDAIIDYVINAQNQRNELVRRLSILQSGKQDAKTLEKEVGVARDRLTKAKEEMLKGLTENAATFVNLYVAKITKVKDFDEKKLKETIPTKWNLDITPQEVTQIKDGLDKVITQRDNYDAAMDKYSRILGEVASAEASNPEVAISQLKAQIEALSASISTHSSILQAVRDPKTGGSSPNVVPPNPKKGASQWQSIIVRYDSSKRDDTSQQLQSSSTVQAHAGGWFWSAQYNQDKSKAEDLKKFNGTNTSVDLAMNVMKVQISRPWLDASIFNQSNAYVRISDKKFSTGFDTKLVSSQNEKPPTGGELQNKFAEAEDSLLPAYPVAFIVAKDVTIKLTSSTEAAASLNTIMKESMSGGGSCLGFSVAAAGQSSSHTQSAYSAHENDTVSMKIPGPQIIGWIVQCTPEDACSTDYHRIDAEQFKVGYNASAEPEKNGKERK</sequence>
<dbReference type="Proteomes" id="UP000054248">
    <property type="component" value="Unassembled WGS sequence"/>
</dbReference>
<feature type="compositionally biased region" description="Polar residues" evidence="1">
    <location>
        <begin position="213"/>
        <end position="239"/>
    </location>
</feature>
<keyword evidence="3" id="KW-1185">Reference proteome</keyword>
<evidence type="ECO:0000256" key="1">
    <source>
        <dbReference type="SAM" id="MobiDB-lite"/>
    </source>
</evidence>
<reference evidence="3" key="2">
    <citation type="submission" date="2015-01" db="EMBL/GenBank/DDBJ databases">
        <title>Evolutionary Origins and Diversification of the Mycorrhizal Mutualists.</title>
        <authorList>
            <consortium name="DOE Joint Genome Institute"/>
            <consortium name="Mycorrhizal Genomics Consortium"/>
            <person name="Kohler A."/>
            <person name="Kuo A."/>
            <person name="Nagy L.G."/>
            <person name="Floudas D."/>
            <person name="Copeland A."/>
            <person name="Barry K.W."/>
            <person name="Cichocki N."/>
            <person name="Veneault-Fourrey C."/>
            <person name="LaButti K."/>
            <person name="Lindquist E.A."/>
            <person name="Lipzen A."/>
            <person name="Lundell T."/>
            <person name="Morin E."/>
            <person name="Murat C."/>
            <person name="Riley R."/>
            <person name="Ohm R."/>
            <person name="Sun H."/>
            <person name="Tunlid A."/>
            <person name="Henrissat B."/>
            <person name="Grigoriev I.V."/>
            <person name="Hibbett D.S."/>
            <person name="Martin F."/>
        </authorList>
    </citation>
    <scope>NUCLEOTIDE SEQUENCE [LARGE SCALE GENOMIC DNA]</scope>
    <source>
        <strain evidence="3">MUT 4182</strain>
    </source>
</reference>
<organism evidence="2 3">
    <name type="scientific">Tulasnella calospora MUT 4182</name>
    <dbReference type="NCBI Taxonomy" id="1051891"/>
    <lineage>
        <taxon>Eukaryota</taxon>
        <taxon>Fungi</taxon>
        <taxon>Dikarya</taxon>
        <taxon>Basidiomycota</taxon>
        <taxon>Agaricomycotina</taxon>
        <taxon>Agaricomycetes</taxon>
        <taxon>Cantharellales</taxon>
        <taxon>Tulasnellaceae</taxon>
        <taxon>Tulasnella</taxon>
    </lineage>
</organism>